<evidence type="ECO:0000313" key="4">
    <source>
        <dbReference type="Proteomes" id="UP000485058"/>
    </source>
</evidence>
<feature type="region of interest" description="Disordered" evidence="1">
    <location>
        <begin position="51"/>
        <end position="78"/>
    </location>
</feature>
<protein>
    <submittedName>
        <fullName evidence="3">VOC domain-containing protein</fullName>
    </submittedName>
</protein>
<name>A0A699Z446_HAELA</name>
<dbReference type="CDD" id="cd08357">
    <property type="entry name" value="VOC_like"/>
    <property type="match status" value="1"/>
</dbReference>
<dbReference type="PANTHER" id="PTHR39434">
    <property type="match status" value="1"/>
</dbReference>
<dbReference type="InterPro" id="IPR029068">
    <property type="entry name" value="Glyas_Bleomycin-R_OHBP_Dase"/>
</dbReference>
<feature type="domain" description="Glyoxalase/fosfomycin resistance/dioxygenase" evidence="2">
    <location>
        <begin position="85"/>
        <end position="206"/>
    </location>
</feature>
<feature type="non-terminal residue" evidence="3">
    <location>
        <position position="1"/>
    </location>
</feature>
<dbReference type="Pfam" id="PF00903">
    <property type="entry name" value="Glyoxalase"/>
    <property type="match status" value="1"/>
</dbReference>
<dbReference type="AlphaFoldDB" id="A0A699Z446"/>
<dbReference type="Proteomes" id="UP000485058">
    <property type="component" value="Unassembled WGS sequence"/>
</dbReference>
<gene>
    <name evidence="3" type="ORF">HaLaN_14050</name>
</gene>
<dbReference type="PANTHER" id="PTHR39434:SF1">
    <property type="entry name" value="VOC DOMAIN-CONTAINING PROTEIN"/>
    <property type="match status" value="1"/>
</dbReference>
<evidence type="ECO:0000256" key="1">
    <source>
        <dbReference type="SAM" id="MobiDB-lite"/>
    </source>
</evidence>
<organism evidence="3 4">
    <name type="scientific">Haematococcus lacustris</name>
    <name type="common">Green alga</name>
    <name type="synonym">Haematococcus pluvialis</name>
    <dbReference type="NCBI Taxonomy" id="44745"/>
    <lineage>
        <taxon>Eukaryota</taxon>
        <taxon>Viridiplantae</taxon>
        <taxon>Chlorophyta</taxon>
        <taxon>core chlorophytes</taxon>
        <taxon>Chlorophyceae</taxon>
        <taxon>CS clade</taxon>
        <taxon>Chlamydomonadales</taxon>
        <taxon>Haematococcaceae</taxon>
        <taxon>Haematococcus</taxon>
    </lineage>
</organism>
<comment type="caution">
    <text evidence="3">The sequence shown here is derived from an EMBL/GenBank/DDBJ whole genome shotgun (WGS) entry which is preliminary data.</text>
</comment>
<reference evidence="3 4" key="1">
    <citation type="submission" date="2020-02" db="EMBL/GenBank/DDBJ databases">
        <title>Draft genome sequence of Haematococcus lacustris strain NIES-144.</title>
        <authorList>
            <person name="Morimoto D."/>
            <person name="Nakagawa S."/>
            <person name="Yoshida T."/>
            <person name="Sawayama S."/>
        </authorList>
    </citation>
    <scope>NUCLEOTIDE SEQUENCE [LARGE SCALE GENOMIC DNA]</scope>
    <source>
        <strain evidence="3 4">NIES-144</strain>
    </source>
</reference>
<dbReference type="SUPFAM" id="SSF54593">
    <property type="entry name" value="Glyoxalase/Bleomycin resistance protein/Dihydroxybiphenyl dioxygenase"/>
    <property type="match status" value="1"/>
</dbReference>
<sequence length="222" mass="24050">RSKLKLAVAPCMSAMAAKPASGEERPKASSEAHCIRPRYCAHMTALGLPSAGVEHGESEQPELSRPAPAPASEGQVSRPSLPPFHLAIPVRDVAEARHFYTQVLGCSEGRSAKTWVDFNFWGHQVVAHLVPGYNAACTANAVDGDAVPVPHFGAALSCAEFHALAARLQALEGFQFVIHPHLRFKGAPGEQWTMFFHDPSNNALEFKAMTNPDNLFAQYRVD</sequence>
<proteinExistence type="predicted"/>
<dbReference type="InterPro" id="IPR004360">
    <property type="entry name" value="Glyas_Fos-R_dOase_dom"/>
</dbReference>
<evidence type="ECO:0000259" key="2">
    <source>
        <dbReference type="Pfam" id="PF00903"/>
    </source>
</evidence>
<keyword evidence="4" id="KW-1185">Reference proteome</keyword>
<evidence type="ECO:0000313" key="3">
    <source>
        <dbReference type="EMBL" id="GFH17417.1"/>
    </source>
</evidence>
<dbReference type="Gene3D" id="3.10.180.10">
    <property type="entry name" value="2,3-Dihydroxybiphenyl 1,2-Dioxygenase, domain 1"/>
    <property type="match status" value="1"/>
</dbReference>
<accession>A0A699Z446</accession>
<dbReference type="EMBL" id="BLLF01001144">
    <property type="protein sequence ID" value="GFH17417.1"/>
    <property type="molecule type" value="Genomic_DNA"/>
</dbReference>